<dbReference type="RefSeq" id="WP_121594683.1">
    <property type="nucleotide sequence ID" value="NZ_RCHD01000031.1"/>
</dbReference>
<comment type="caution">
    <text evidence="2">The sequence shown here is derived from an EMBL/GenBank/DDBJ whole genome shotgun (WGS) entry which is preliminary data.</text>
</comment>
<evidence type="ECO:0000256" key="1">
    <source>
        <dbReference type="SAM" id="Phobius"/>
    </source>
</evidence>
<dbReference type="AlphaFoldDB" id="A0A498CX48"/>
<keyword evidence="1" id="KW-1133">Transmembrane helix</keyword>
<organism evidence="2 3">
    <name type="scientific">Acinetobacter cumulans</name>
    <dbReference type="NCBI Taxonomy" id="2136182"/>
    <lineage>
        <taxon>Bacteria</taxon>
        <taxon>Pseudomonadati</taxon>
        <taxon>Pseudomonadota</taxon>
        <taxon>Gammaproteobacteria</taxon>
        <taxon>Moraxellales</taxon>
        <taxon>Moraxellaceae</taxon>
        <taxon>Acinetobacter</taxon>
    </lineage>
</organism>
<gene>
    <name evidence="2" type="ORF">D9K80_12650</name>
</gene>
<sequence>MNRQIQARARAHSNNAQVLEHTPIYDLDAYLLRQKQQKSLQLRKNCFEAFTFLFSVVFTFSIFLGE</sequence>
<dbReference type="EMBL" id="RCHD01000031">
    <property type="protein sequence ID" value="RLL33756.1"/>
    <property type="molecule type" value="Genomic_DNA"/>
</dbReference>
<proteinExistence type="predicted"/>
<keyword evidence="1" id="KW-0812">Transmembrane</keyword>
<evidence type="ECO:0000313" key="2">
    <source>
        <dbReference type="EMBL" id="RLL33756.1"/>
    </source>
</evidence>
<feature type="transmembrane region" description="Helical" evidence="1">
    <location>
        <begin position="45"/>
        <end position="64"/>
    </location>
</feature>
<evidence type="ECO:0000313" key="3">
    <source>
        <dbReference type="Proteomes" id="UP000267166"/>
    </source>
</evidence>
<reference evidence="2 3" key="1">
    <citation type="submission" date="2018-09" db="EMBL/GenBank/DDBJ databases">
        <title>The draft genome of Acinetobacter sp. strains.</title>
        <authorList>
            <person name="Qin J."/>
            <person name="Feng Y."/>
            <person name="Zong Z."/>
        </authorList>
    </citation>
    <scope>NUCLEOTIDE SEQUENCE [LARGE SCALE GENOMIC DNA]</scope>
    <source>
        <strain evidence="2 3">WCHAc060003</strain>
    </source>
</reference>
<protein>
    <submittedName>
        <fullName evidence="2">Uncharacterized protein</fullName>
    </submittedName>
</protein>
<name>A0A498CX48_9GAMM</name>
<keyword evidence="1" id="KW-0472">Membrane</keyword>
<accession>A0A498CX48</accession>
<dbReference type="Proteomes" id="UP000267166">
    <property type="component" value="Unassembled WGS sequence"/>
</dbReference>